<dbReference type="EC" id="2.4.1.132" evidence="4"/>
<dbReference type="UniPathway" id="UPA00378"/>
<comment type="similarity">
    <text evidence="4">Belongs to the glycosyltransferase group 1 family.</text>
</comment>
<dbReference type="GO" id="GO:0005789">
    <property type="term" value="C:endoplasmic reticulum membrane"/>
    <property type="evidence" value="ECO:0007669"/>
    <property type="project" value="UniProtKB-SubCell"/>
</dbReference>
<evidence type="ECO:0000256" key="1">
    <source>
        <dbReference type="ARBA" id="ARBA00022676"/>
    </source>
</evidence>
<dbReference type="GO" id="GO:0004378">
    <property type="term" value="F:GDP-Man:Man(1)GlcNAc(2)-PP-Dol alpha-1,3-mannosyltransferase activity"/>
    <property type="evidence" value="ECO:0007669"/>
    <property type="project" value="UniProtKB-UniRule"/>
</dbReference>
<proteinExistence type="inferred from homology"/>
<dbReference type="EMBL" id="JARK01001368">
    <property type="protein sequence ID" value="EYC16707.1"/>
    <property type="molecule type" value="Genomic_DNA"/>
</dbReference>
<evidence type="ECO:0000259" key="5">
    <source>
        <dbReference type="Pfam" id="PF00534"/>
    </source>
</evidence>
<sequence length="562" mass="63913">MVSSRAPMAARYPIADQLLSLCVCVSATVSGAPEPKVQSNLFKRIEVQEDDRDTRIEHPARPQLGVLASCTLSVAHRIRTCSILVRGCFPAYTPLRSFSPYLCHSPSGTSEENLFRRQQSLATLSSVASPLDPPRTPIVSIPPPSSATLKSALITKMHVVIIHPEQWNGGSDRCTVALIRHFVSKGYKVTWLTTMIDEYWKDHKFDGVDIREVGLKLHPGDWWSQNVALGWYLVLNNIKPDLVVVDHSASCVPLIKWRYPSCKVLFYCHFPQQLVTPSRFFLYRWYSNLIGLIEEHLFEQTDVIMVNSHFTASQFSRVMPRIEKSKIRVVYPPCDVDSIVISAEKPMSRRDRPQNDVYVFMSMNRFWPEKRLDIIVEAASLLKKRGYKFLVQLAGSVMPHIPESRIYYELLQKMTKDLDVTDVVHFIPSPSECQKFELYRQCDSALYTPPNEHFGIVPIEALDQRRPVIVCDSGGPAETVIEDVTGSKILKPTGELLAEAMVHHIKKQEWPALDCDETYEKQRARFDRDFSLRGFCAHIDEAVAQLFPDLAAISSRNRRALA</sequence>
<feature type="domain" description="Glycosyltransferase subfamily 4-like N-terminal" evidence="6">
    <location>
        <begin position="169"/>
        <end position="337"/>
    </location>
</feature>
<dbReference type="PANTHER" id="PTHR45918:SF2">
    <property type="entry name" value="ALPHA-1,3_1,6-MANNOSYLTRANSFERASE ALG2"/>
    <property type="match status" value="1"/>
</dbReference>
<keyword evidence="1 4" id="KW-0328">Glycosyltransferase</keyword>
<dbReference type="Pfam" id="PF00534">
    <property type="entry name" value="Glycos_transf_1"/>
    <property type="match status" value="1"/>
</dbReference>
<comment type="catalytic activity">
    <reaction evidence="3 4">
        <text>an alpha-D-Man-(1-&gt;3)-beta-D-Man-(1-&gt;4)-beta-D-GlcNAc-(1-&gt;4)-alpha-D-GlcNAc-diphospho-di-trans,poly-cis-dolichol + GDP-alpha-D-mannose = an alpha-D-Man-(1-&gt;3)-[alpha-D-Man-(1-&gt;6)]-beta-D-Man-(1-&gt;4)-beta-D-GlcNAc-(1-&gt;4)-alpha-D-GlcNAc-diphospho-di-trans,poly-cis-dolichol + GDP + H(+)</text>
        <dbReference type="Rhea" id="RHEA:29519"/>
        <dbReference type="Rhea" id="RHEA-COMP:19513"/>
        <dbReference type="Rhea" id="RHEA-COMP:19515"/>
        <dbReference type="ChEBI" id="CHEBI:15378"/>
        <dbReference type="ChEBI" id="CHEBI:57527"/>
        <dbReference type="ChEBI" id="CHEBI:58189"/>
        <dbReference type="ChEBI" id="CHEBI:132510"/>
        <dbReference type="ChEBI" id="CHEBI:132511"/>
        <dbReference type="EC" id="2.4.1.257"/>
    </reaction>
    <physiologicalReaction direction="left-to-right" evidence="3 4">
        <dbReference type="Rhea" id="RHEA:29520"/>
    </physiologicalReaction>
</comment>
<name>A0A016UPB4_9BILA</name>
<protein>
    <recommendedName>
        <fullName evidence="4">Alpha-1,3/1,6-mannosyltransferase ALG2</fullName>
        <ecNumber evidence="4">2.4.1.132</ecNumber>
        <ecNumber evidence="4">2.4.1.257</ecNumber>
    </recommendedName>
    <alternativeName>
        <fullName evidence="4">GDP-Man:Man(1)GlcNAc(2)-PP-Dol alpha-1,3-mannosyltransferase</fullName>
    </alternativeName>
</protein>
<dbReference type="Proteomes" id="UP000024635">
    <property type="component" value="Unassembled WGS sequence"/>
</dbReference>
<evidence type="ECO:0000259" key="6">
    <source>
        <dbReference type="Pfam" id="PF13439"/>
    </source>
</evidence>
<dbReference type="InterPro" id="IPR027054">
    <property type="entry name" value="ALG2"/>
</dbReference>
<feature type="domain" description="Glycosyl transferase family 1" evidence="5">
    <location>
        <begin position="354"/>
        <end position="507"/>
    </location>
</feature>
<dbReference type="EC" id="2.4.1.257" evidence="4"/>
<dbReference type="GO" id="GO:0102704">
    <property type="term" value="F:GDP-Man:Man(2)GlcNAc(2)-PP-Dol alpha-1,6-mannosyltransferase activity"/>
    <property type="evidence" value="ECO:0007669"/>
    <property type="project" value="UniProtKB-UniRule"/>
</dbReference>
<keyword evidence="4" id="KW-0808">Transferase</keyword>
<evidence type="ECO:0000313" key="8">
    <source>
        <dbReference type="Proteomes" id="UP000024635"/>
    </source>
</evidence>
<gene>
    <name evidence="7" type="primary">Acey_s0032.g2449</name>
    <name evidence="7" type="synonym">Acey-bus-8</name>
    <name evidence="7" type="ORF">Y032_0032g2449</name>
</gene>
<dbReference type="PANTHER" id="PTHR45918">
    <property type="entry name" value="ALPHA-1,3/1,6-MANNOSYLTRANSFERASE ALG2"/>
    <property type="match status" value="1"/>
</dbReference>
<accession>A0A016UPB4</accession>
<dbReference type="SUPFAM" id="SSF53756">
    <property type="entry name" value="UDP-Glycosyltransferase/glycogen phosphorylase"/>
    <property type="match status" value="1"/>
</dbReference>
<comment type="pathway">
    <text evidence="4">Protein modification; protein glycosylation.</text>
</comment>
<evidence type="ECO:0000313" key="7">
    <source>
        <dbReference type="EMBL" id="EYC16707.1"/>
    </source>
</evidence>
<dbReference type="InterPro" id="IPR001296">
    <property type="entry name" value="Glyco_trans_1"/>
</dbReference>
<comment type="catalytic activity">
    <reaction evidence="2 4">
        <text>a beta-D-Man-(1-&gt;4)-beta-D-GlcNAc-(1-&gt;4)-alpha-D-GlcNAc-diphospho-di-trans,poly-cis-dolichol + GDP-alpha-D-mannose = an alpha-D-Man-(1-&gt;3)-beta-D-Man-(1-&gt;4)-beta-D-GlcNAc-(1-&gt;4)-alpha-D-GlcNAc-diphospho-di-trans,poly-cis-dolichol + GDP + H(+)</text>
        <dbReference type="Rhea" id="RHEA:29515"/>
        <dbReference type="Rhea" id="RHEA-COMP:19511"/>
        <dbReference type="Rhea" id="RHEA-COMP:19513"/>
        <dbReference type="ChEBI" id="CHEBI:15378"/>
        <dbReference type="ChEBI" id="CHEBI:57527"/>
        <dbReference type="ChEBI" id="CHEBI:58189"/>
        <dbReference type="ChEBI" id="CHEBI:58472"/>
        <dbReference type="ChEBI" id="CHEBI:132510"/>
        <dbReference type="EC" id="2.4.1.132"/>
    </reaction>
    <physiologicalReaction direction="left-to-right" evidence="2 4">
        <dbReference type="Rhea" id="RHEA:29516"/>
    </physiologicalReaction>
</comment>
<dbReference type="STRING" id="53326.A0A016UPB4"/>
<keyword evidence="8" id="KW-1185">Reference proteome</keyword>
<evidence type="ECO:0000256" key="4">
    <source>
        <dbReference type="RuleBase" id="RU367136"/>
    </source>
</evidence>
<dbReference type="Gene3D" id="3.40.50.2000">
    <property type="entry name" value="Glycogen Phosphorylase B"/>
    <property type="match status" value="2"/>
</dbReference>
<organism evidence="7 8">
    <name type="scientific">Ancylostoma ceylanicum</name>
    <dbReference type="NCBI Taxonomy" id="53326"/>
    <lineage>
        <taxon>Eukaryota</taxon>
        <taxon>Metazoa</taxon>
        <taxon>Ecdysozoa</taxon>
        <taxon>Nematoda</taxon>
        <taxon>Chromadorea</taxon>
        <taxon>Rhabditida</taxon>
        <taxon>Rhabditina</taxon>
        <taxon>Rhabditomorpha</taxon>
        <taxon>Strongyloidea</taxon>
        <taxon>Ancylostomatidae</taxon>
        <taxon>Ancylostomatinae</taxon>
        <taxon>Ancylostoma</taxon>
    </lineage>
</organism>
<reference evidence="8" key="1">
    <citation type="journal article" date="2015" name="Nat. Genet.">
        <title>The genome and transcriptome of the zoonotic hookworm Ancylostoma ceylanicum identify infection-specific gene families.</title>
        <authorList>
            <person name="Schwarz E.M."/>
            <person name="Hu Y."/>
            <person name="Antoshechkin I."/>
            <person name="Miller M.M."/>
            <person name="Sternberg P.W."/>
            <person name="Aroian R.V."/>
        </authorList>
    </citation>
    <scope>NUCLEOTIDE SEQUENCE</scope>
    <source>
        <strain evidence="8">HY135</strain>
    </source>
</reference>
<dbReference type="OrthoDB" id="448893at2759"/>
<comment type="function">
    <text evidence="4">Mannosylates Man(2)GlcNAc(2)-dolichol diphosphate and Man(1)GlcNAc(2)-dolichol diphosphate to form Man(3)GlcNAc(2)-dolichol diphosphate.</text>
</comment>
<dbReference type="Pfam" id="PF13439">
    <property type="entry name" value="Glyco_transf_4"/>
    <property type="match status" value="1"/>
</dbReference>
<comment type="caution">
    <text evidence="7">The sequence shown here is derived from an EMBL/GenBank/DDBJ whole genome shotgun (WGS) entry which is preliminary data.</text>
</comment>
<dbReference type="InterPro" id="IPR028098">
    <property type="entry name" value="Glyco_trans_4-like_N"/>
</dbReference>
<dbReference type="AlphaFoldDB" id="A0A016UPB4"/>
<comment type="subcellular location">
    <subcellularLocation>
        <location evidence="4">Endoplasmic reticulum membrane</location>
        <topology evidence="4">Single-pass membrane protein</topology>
    </subcellularLocation>
</comment>
<evidence type="ECO:0000256" key="3">
    <source>
        <dbReference type="ARBA" id="ARBA00045104"/>
    </source>
</evidence>
<evidence type="ECO:0000256" key="2">
    <source>
        <dbReference type="ARBA" id="ARBA00045103"/>
    </source>
</evidence>